<evidence type="ECO:0000256" key="5">
    <source>
        <dbReference type="ARBA" id="ARBA00022679"/>
    </source>
</evidence>
<dbReference type="Gene3D" id="3.30.40.10">
    <property type="entry name" value="Zinc/RING finger domain, C3HC4 (zinc finger)"/>
    <property type="match status" value="1"/>
</dbReference>
<dbReference type="PANTHER" id="PTHR46913">
    <property type="entry name" value="RING-H2 FINGER PROTEIN ATL16"/>
    <property type="match status" value="1"/>
</dbReference>
<name>A0AAN7QFI0_9MYRT</name>
<evidence type="ECO:0000256" key="3">
    <source>
        <dbReference type="ARBA" id="ARBA00004906"/>
    </source>
</evidence>
<evidence type="ECO:0000256" key="4">
    <source>
        <dbReference type="ARBA" id="ARBA00012483"/>
    </source>
</evidence>
<dbReference type="Proteomes" id="UP001345219">
    <property type="component" value="Chromosome 7"/>
</dbReference>
<dbReference type="PANTHER" id="PTHR46913:SF1">
    <property type="entry name" value="RING-H2 FINGER PROTEIN ATL16"/>
    <property type="match status" value="1"/>
</dbReference>
<evidence type="ECO:0000256" key="2">
    <source>
        <dbReference type="ARBA" id="ARBA00004167"/>
    </source>
</evidence>
<dbReference type="GO" id="GO:0008270">
    <property type="term" value="F:zinc ion binding"/>
    <property type="evidence" value="ECO:0007669"/>
    <property type="project" value="UniProtKB-KW"/>
</dbReference>
<evidence type="ECO:0000256" key="9">
    <source>
        <dbReference type="ARBA" id="ARBA00022786"/>
    </source>
</evidence>
<keyword evidence="10" id="KW-0862">Zinc</keyword>
<evidence type="ECO:0000313" key="17">
    <source>
        <dbReference type="EMBL" id="KAK4766321.1"/>
    </source>
</evidence>
<evidence type="ECO:0000256" key="7">
    <source>
        <dbReference type="ARBA" id="ARBA00022723"/>
    </source>
</evidence>
<evidence type="ECO:0000313" key="18">
    <source>
        <dbReference type="Proteomes" id="UP001345219"/>
    </source>
</evidence>
<comment type="pathway">
    <text evidence="3">Protein modification; protein ubiquitination.</text>
</comment>
<dbReference type="PROSITE" id="PS50089">
    <property type="entry name" value="ZF_RING_2"/>
    <property type="match status" value="1"/>
</dbReference>
<accession>A0AAN7QFI0</accession>
<reference evidence="17 18" key="1">
    <citation type="journal article" date="2023" name="Hortic Res">
        <title>Pangenome of water caltrop reveals structural variations and asymmetric subgenome divergence after allopolyploidization.</title>
        <authorList>
            <person name="Zhang X."/>
            <person name="Chen Y."/>
            <person name="Wang L."/>
            <person name="Yuan Y."/>
            <person name="Fang M."/>
            <person name="Shi L."/>
            <person name="Lu R."/>
            <person name="Comes H.P."/>
            <person name="Ma Y."/>
            <person name="Chen Y."/>
            <person name="Huang G."/>
            <person name="Zhou Y."/>
            <person name="Zheng Z."/>
            <person name="Qiu Y."/>
        </authorList>
    </citation>
    <scope>NUCLEOTIDE SEQUENCE [LARGE SCALE GENOMIC DNA]</scope>
    <source>
        <tissue evidence="17">Roots</tissue>
    </source>
</reference>
<protein>
    <recommendedName>
        <fullName evidence="4">RING-type E3 ubiquitin transferase</fullName>
        <ecNumber evidence="4">2.3.2.27</ecNumber>
    </recommendedName>
</protein>
<dbReference type="FunFam" id="3.30.40.10:FF:000187">
    <property type="entry name" value="E3 ubiquitin-protein ligase ATL6"/>
    <property type="match status" value="1"/>
</dbReference>
<feature type="transmembrane region" description="Helical" evidence="15">
    <location>
        <begin position="20"/>
        <end position="46"/>
    </location>
</feature>
<evidence type="ECO:0000256" key="1">
    <source>
        <dbReference type="ARBA" id="ARBA00000900"/>
    </source>
</evidence>
<dbReference type="GO" id="GO:0016020">
    <property type="term" value="C:membrane"/>
    <property type="evidence" value="ECO:0007669"/>
    <property type="project" value="UniProtKB-SubCell"/>
</dbReference>
<evidence type="ECO:0000256" key="6">
    <source>
        <dbReference type="ARBA" id="ARBA00022692"/>
    </source>
</evidence>
<keyword evidence="12 15" id="KW-0472">Membrane</keyword>
<dbReference type="InterPro" id="IPR001841">
    <property type="entry name" value="Znf_RING"/>
</dbReference>
<dbReference type="AlphaFoldDB" id="A0AAN7QFI0"/>
<evidence type="ECO:0000256" key="11">
    <source>
        <dbReference type="ARBA" id="ARBA00022989"/>
    </source>
</evidence>
<dbReference type="EC" id="2.3.2.27" evidence="4"/>
<keyword evidence="7" id="KW-0479">Metal-binding</keyword>
<gene>
    <name evidence="17" type="ORF">SAY87_007963</name>
</gene>
<keyword evidence="11 15" id="KW-1133">Transmembrane helix</keyword>
<keyword evidence="5" id="KW-0808">Transferase</keyword>
<evidence type="ECO:0000256" key="8">
    <source>
        <dbReference type="ARBA" id="ARBA00022771"/>
    </source>
</evidence>
<proteinExistence type="inferred from homology"/>
<dbReference type="SMART" id="SM00184">
    <property type="entry name" value="RING"/>
    <property type="match status" value="1"/>
</dbReference>
<dbReference type="SUPFAM" id="SSF57850">
    <property type="entry name" value="RING/U-box"/>
    <property type="match status" value="1"/>
</dbReference>
<dbReference type="Pfam" id="PF13639">
    <property type="entry name" value="zf-RING_2"/>
    <property type="match status" value="1"/>
</dbReference>
<keyword evidence="18" id="KW-1185">Reference proteome</keyword>
<comment type="subcellular location">
    <subcellularLocation>
        <location evidence="2">Membrane</location>
        <topology evidence="2">Single-pass membrane protein</topology>
    </subcellularLocation>
</comment>
<keyword evidence="6 15" id="KW-0812">Transmembrane</keyword>
<evidence type="ECO:0000256" key="13">
    <source>
        <dbReference type="ARBA" id="ARBA00024209"/>
    </source>
</evidence>
<sequence length="212" mass="23143">MGTASSQSHPAATGSFFTPLLISMVCVIGTCTAIMAYHVIVVKCCLGRRRRRRRQVFVEMLARYSLASETGIGNSSPQGVEEKVLKTIPIFTYSAAKGHLDSGMDRSECAVCLGELQDGEAVRLLPNCHHAFHVPCIDRWFLAHSSCPVCRSPVTAPAVDEPLVRPPAPGRSDIVDPVFPERTPGVGLLRHCASSSDDNWNFCFELLHSSIY</sequence>
<evidence type="ECO:0000256" key="12">
    <source>
        <dbReference type="ARBA" id="ARBA00023136"/>
    </source>
</evidence>
<evidence type="ECO:0000256" key="14">
    <source>
        <dbReference type="PROSITE-ProRule" id="PRU00175"/>
    </source>
</evidence>
<organism evidence="17 18">
    <name type="scientific">Trapa incisa</name>
    <dbReference type="NCBI Taxonomy" id="236973"/>
    <lineage>
        <taxon>Eukaryota</taxon>
        <taxon>Viridiplantae</taxon>
        <taxon>Streptophyta</taxon>
        <taxon>Embryophyta</taxon>
        <taxon>Tracheophyta</taxon>
        <taxon>Spermatophyta</taxon>
        <taxon>Magnoliopsida</taxon>
        <taxon>eudicotyledons</taxon>
        <taxon>Gunneridae</taxon>
        <taxon>Pentapetalae</taxon>
        <taxon>rosids</taxon>
        <taxon>malvids</taxon>
        <taxon>Myrtales</taxon>
        <taxon>Lythraceae</taxon>
        <taxon>Trapa</taxon>
    </lineage>
</organism>
<feature type="domain" description="RING-type" evidence="16">
    <location>
        <begin position="109"/>
        <end position="151"/>
    </location>
</feature>
<comment type="caution">
    <text evidence="17">The sequence shown here is derived from an EMBL/GenBank/DDBJ whole genome shotgun (WGS) entry which is preliminary data.</text>
</comment>
<dbReference type="GO" id="GO:0016567">
    <property type="term" value="P:protein ubiquitination"/>
    <property type="evidence" value="ECO:0007669"/>
    <property type="project" value="InterPro"/>
</dbReference>
<dbReference type="GO" id="GO:0061630">
    <property type="term" value="F:ubiquitin protein ligase activity"/>
    <property type="evidence" value="ECO:0007669"/>
    <property type="project" value="UniProtKB-EC"/>
</dbReference>
<comment type="similarity">
    <text evidence="13">Belongs to the RING-type zinc finger family. ATL subfamily.</text>
</comment>
<dbReference type="EMBL" id="JAXIOK010000007">
    <property type="protein sequence ID" value="KAK4766321.1"/>
    <property type="molecule type" value="Genomic_DNA"/>
</dbReference>
<keyword evidence="9" id="KW-0833">Ubl conjugation pathway</keyword>
<comment type="catalytic activity">
    <reaction evidence="1">
        <text>S-ubiquitinyl-[E2 ubiquitin-conjugating enzyme]-L-cysteine + [acceptor protein]-L-lysine = [E2 ubiquitin-conjugating enzyme]-L-cysteine + N(6)-ubiquitinyl-[acceptor protein]-L-lysine.</text>
        <dbReference type="EC" id="2.3.2.27"/>
    </reaction>
</comment>
<evidence type="ECO:0000256" key="10">
    <source>
        <dbReference type="ARBA" id="ARBA00022833"/>
    </source>
</evidence>
<evidence type="ECO:0000259" key="16">
    <source>
        <dbReference type="PROSITE" id="PS50089"/>
    </source>
</evidence>
<evidence type="ECO:0000256" key="15">
    <source>
        <dbReference type="SAM" id="Phobius"/>
    </source>
</evidence>
<keyword evidence="8 14" id="KW-0863">Zinc-finger</keyword>
<dbReference type="InterPro" id="IPR044600">
    <property type="entry name" value="ATL1/ATL16-like"/>
</dbReference>
<dbReference type="InterPro" id="IPR013083">
    <property type="entry name" value="Znf_RING/FYVE/PHD"/>
</dbReference>
<dbReference type="CDD" id="cd16461">
    <property type="entry name" value="RING-H2_EL5-like"/>
    <property type="match status" value="1"/>
</dbReference>